<organism evidence="4 5">
    <name type="scientific">Racocetra fulgida</name>
    <dbReference type="NCBI Taxonomy" id="60492"/>
    <lineage>
        <taxon>Eukaryota</taxon>
        <taxon>Fungi</taxon>
        <taxon>Fungi incertae sedis</taxon>
        <taxon>Mucoromycota</taxon>
        <taxon>Glomeromycotina</taxon>
        <taxon>Glomeromycetes</taxon>
        <taxon>Diversisporales</taxon>
        <taxon>Gigasporaceae</taxon>
        <taxon>Racocetra</taxon>
    </lineage>
</organism>
<sequence length="1444" mass="168923">NFNKSLINFEEDKKPNDGEDEDSSESESEEKEIKKETKKNRLSRFDCIAALFASAECTVVQDIFRTISQFSIAIPLLMPELNDSEKYKVMFPLLTGPVIKWETSNGTIIENYLFKDPFKMIAAVRIGTNSKVHWLTEETCGESLWSEVFKDYYEKSEHEEKSEHDKKKEHYIKREREIVLLANLHGDALDFPDQIEFLKQFSSCFLVYLMPGQNKDKFEILVNPKKAIYIYVDPKKKKGIEKKYIVKTKYLDDHDTIKKMCENFNEALVLDDQIITIDADEIKMGKTLQFAGNTEFVESSYLVNFIKEITCLNIKRNVMQLQKKQLENGFNHIKFWQQTSELRMLIMLFANILSLQSINKRRQALAHLEREVSRLSMEESSKSRNKAILKRKELNNAGIKVDKERDKRIRKEIKELWEEVDNKSLGIEHFFRELGHIYKMFISDSDDNPKIISASPSKENILKLPEYYAELLISGNTIELLDGDSITINEAWLLAICNCIDKRFPKLRIFVISILGLQSSGKSTLLNALFACKFAVSVGRCTRGLFMRLLFLDKDLSDQLDVDAFILIDTEGLGAPEKMDEIESEKKDRMLATFAMGISNLTILNVLGETMNELTEILQIAIVTMARLEKVGMSPDIIMVQHVSERNASKLSEPEQKFLNALQKALEIVKEKDGDIGSQNLECLGILDARLKKGQLLKLFSSFKDGATVYSPQSKQYHKNVIDLYNSVIVDCKNQKEKKNFSDWHKLIKSYWDAISHEDFALRFKNIKEIYEFIDLDKQITMLKGTIDISFSAHKELIKTKIRSVAQKNFTNEDSKDTNNLIREECYRLIENELNQFSKFKNQKHCKKCKEVIEKRIELDQYLEKKKNKCKEETNQTIDKYIDQYRDLILIELKQMIEAILIRNKLSNEHQKFIDNQLENVLKMRKKLSNQKDLEQEANKIWESLYQEISISLNNKDSTIDEKINSEVLEIYKHYDHFNYKKFWSNYFDRIIPDLSKIGAYNLFDQLRNLKWTHYLDQNNITVLKEKINSMINQTLDGVDHFCNGIVRNLRGEIDKMLNELSDLWKIEIKLKFKMNVHVYVLLNFIKRMVKIQNIWDKDNTPLGVLNQKKDEYLKKINIRLQYGHSHISEGHIAGDFLLRAIQKKAINAENYDRINSLRGKTWINSSKTVRLKYFIELAEHVHNGNLNQGVQHFLRPRESIEEWFKNKVSLDKRTNQGQSYKETFDTEFDDVRQKIHNCKTYEDVKMFVNKYMIQVDGIEYQLNVKDNSITENFTLFRDAIEKELDAEKELSARGNGRYRLKNELLKNPSDDNLIMKNIGCTTPCPWCGALCWGVRGHDKDTGITKIHHTSHQPPGLNGVSYRDSNTLTAKACHNYLDEDEVYLCNVRKKWKVLKTQDYPDWKFEPHCMNVFNDIMRWFFQMLHEDIAKARDLKAAHVSELKEM</sequence>
<evidence type="ECO:0000259" key="3">
    <source>
        <dbReference type="PROSITE" id="PS51717"/>
    </source>
</evidence>
<dbReference type="Proteomes" id="UP000789396">
    <property type="component" value="Unassembled WGS sequence"/>
</dbReference>
<dbReference type="PROSITE" id="PS51717">
    <property type="entry name" value="G_VLIG"/>
    <property type="match status" value="1"/>
</dbReference>
<keyword evidence="5" id="KW-1185">Reference proteome</keyword>
<evidence type="ECO:0000256" key="1">
    <source>
        <dbReference type="ARBA" id="ARBA00006828"/>
    </source>
</evidence>
<dbReference type="OrthoDB" id="1597724at2759"/>
<dbReference type="Pfam" id="PF25496">
    <property type="entry name" value="URGCP"/>
    <property type="match status" value="2"/>
</dbReference>
<dbReference type="EMBL" id="CAJVPZ010014001">
    <property type="protein sequence ID" value="CAG8653707.1"/>
    <property type="molecule type" value="Genomic_DNA"/>
</dbReference>
<dbReference type="InterPro" id="IPR030383">
    <property type="entry name" value="G_VLIG_dom"/>
</dbReference>
<dbReference type="PANTHER" id="PTHR14819:SF25">
    <property type="entry name" value="CHROMOSOME UNDETERMINED SCAFFOLD_52, WHOLE GENOME SHOTGUN SEQUENCE"/>
    <property type="match status" value="1"/>
</dbReference>
<protein>
    <submittedName>
        <fullName evidence="4">2834_t:CDS:1</fullName>
    </submittedName>
</protein>
<proteinExistence type="inferred from homology"/>
<dbReference type="Gene3D" id="3.40.50.300">
    <property type="entry name" value="P-loop containing nucleotide triphosphate hydrolases"/>
    <property type="match status" value="1"/>
</dbReference>
<gene>
    <name evidence="4" type="ORF">RFULGI_LOCUS8569</name>
</gene>
<evidence type="ECO:0000313" key="4">
    <source>
        <dbReference type="EMBL" id="CAG8653707.1"/>
    </source>
</evidence>
<dbReference type="InterPro" id="IPR052986">
    <property type="entry name" value="VLIG_GTPase"/>
</dbReference>
<evidence type="ECO:0000256" key="2">
    <source>
        <dbReference type="SAM" id="MobiDB-lite"/>
    </source>
</evidence>
<feature type="non-terminal residue" evidence="4">
    <location>
        <position position="1"/>
    </location>
</feature>
<dbReference type="InterPro" id="IPR027417">
    <property type="entry name" value="P-loop_NTPase"/>
</dbReference>
<feature type="non-terminal residue" evidence="4">
    <location>
        <position position="1444"/>
    </location>
</feature>
<comment type="caution">
    <text evidence="4">The sequence shown here is derived from an EMBL/GenBank/DDBJ whole genome shotgun (WGS) entry which is preliminary data.</text>
</comment>
<name>A0A9N9H7V6_9GLOM</name>
<feature type="compositionally biased region" description="Acidic residues" evidence="2">
    <location>
        <begin position="18"/>
        <end position="30"/>
    </location>
</feature>
<dbReference type="GO" id="GO:0005525">
    <property type="term" value="F:GTP binding"/>
    <property type="evidence" value="ECO:0007669"/>
    <property type="project" value="InterPro"/>
</dbReference>
<dbReference type="Pfam" id="PF25683">
    <property type="entry name" value="URGCP_GTPase"/>
    <property type="match status" value="1"/>
</dbReference>
<accession>A0A9N9H7V6</accession>
<reference evidence="4" key="1">
    <citation type="submission" date="2021-06" db="EMBL/GenBank/DDBJ databases">
        <authorList>
            <person name="Kallberg Y."/>
            <person name="Tangrot J."/>
            <person name="Rosling A."/>
        </authorList>
    </citation>
    <scope>NUCLEOTIDE SEQUENCE</scope>
    <source>
        <strain evidence="4">IN212</strain>
    </source>
</reference>
<dbReference type="PANTHER" id="PTHR14819">
    <property type="entry name" value="GTP-BINDING"/>
    <property type="match status" value="1"/>
</dbReference>
<feature type="domain" description="VLIG-type G" evidence="3">
    <location>
        <begin position="506"/>
        <end position="749"/>
    </location>
</feature>
<comment type="similarity">
    <text evidence="1">Belongs to the TRAFAC class dynamin-like GTPase superfamily. Very large inducible GTPase (VLIG) family.</text>
</comment>
<evidence type="ECO:0000313" key="5">
    <source>
        <dbReference type="Proteomes" id="UP000789396"/>
    </source>
</evidence>
<dbReference type="InterPro" id="IPR057365">
    <property type="entry name" value="URGCP"/>
</dbReference>
<feature type="region of interest" description="Disordered" evidence="2">
    <location>
        <begin position="1"/>
        <end position="35"/>
    </location>
</feature>
<dbReference type="SUPFAM" id="SSF52540">
    <property type="entry name" value="P-loop containing nucleoside triphosphate hydrolases"/>
    <property type="match status" value="1"/>
</dbReference>